<name>A0ABQ8BNM4_BRANA</name>
<accession>A0ABQ8BNM4</accession>
<keyword evidence="2" id="KW-1185">Reference proteome</keyword>
<gene>
    <name evidence="1" type="ORF">HID58_038237</name>
</gene>
<evidence type="ECO:0008006" key="3">
    <source>
        <dbReference type="Google" id="ProtNLM"/>
    </source>
</evidence>
<reference evidence="1 2" key="1">
    <citation type="submission" date="2021-05" db="EMBL/GenBank/DDBJ databases">
        <title>Genome Assembly of Synthetic Allotetraploid Brassica napus Reveals Homoeologous Exchanges between Subgenomes.</title>
        <authorList>
            <person name="Davis J.T."/>
        </authorList>
    </citation>
    <scope>NUCLEOTIDE SEQUENCE [LARGE SCALE GENOMIC DNA]</scope>
    <source>
        <strain evidence="2">cv. Da-Ae</strain>
        <tissue evidence="1">Seedling</tissue>
    </source>
</reference>
<comment type="caution">
    <text evidence="1">The sequence shown here is derived from an EMBL/GenBank/DDBJ whole genome shotgun (WGS) entry which is preliminary data.</text>
</comment>
<sequence>MEFRALLPLTNDINCRLHMLEDWSFQHCVQDKNTIAQDIAVSVTAGHRYQSYIAYGEPSWLLKRIACEAEA</sequence>
<protein>
    <recommendedName>
        <fullName evidence="3">RNase H type-1 domain-containing protein</fullName>
    </recommendedName>
</protein>
<proteinExistence type="predicted"/>
<organism evidence="1 2">
    <name type="scientific">Brassica napus</name>
    <name type="common">Rape</name>
    <dbReference type="NCBI Taxonomy" id="3708"/>
    <lineage>
        <taxon>Eukaryota</taxon>
        <taxon>Viridiplantae</taxon>
        <taxon>Streptophyta</taxon>
        <taxon>Embryophyta</taxon>
        <taxon>Tracheophyta</taxon>
        <taxon>Spermatophyta</taxon>
        <taxon>Magnoliopsida</taxon>
        <taxon>eudicotyledons</taxon>
        <taxon>Gunneridae</taxon>
        <taxon>Pentapetalae</taxon>
        <taxon>rosids</taxon>
        <taxon>malvids</taxon>
        <taxon>Brassicales</taxon>
        <taxon>Brassicaceae</taxon>
        <taxon>Brassiceae</taxon>
        <taxon>Brassica</taxon>
    </lineage>
</organism>
<dbReference type="EMBL" id="JAGKQM010000010">
    <property type="protein sequence ID" value="KAH0906410.1"/>
    <property type="molecule type" value="Genomic_DNA"/>
</dbReference>
<evidence type="ECO:0000313" key="2">
    <source>
        <dbReference type="Proteomes" id="UP000824890"/>
    </source>
</evidence>
<evidence type="ECO:0000313" key="1">
    <source>
        <dbReference type="EMBL" id="KAH0906410.1"/>
    </source>
</evidence>
<dbReference type="Proteomes" id="UP000824890">
    <property type="component" value="Unassembled WGS sequence"/>
</dbReference>